<dbReference type="RefSeq" id="WP_089970000.1">
    <property type="nucleotide sequence ID" value="NZ_FOCQ01000011.1"/>
</dbReference>
<protein>
    <submittedName>
        <fullName evidence="3">Protein RodZ, contains Xre-like HTH and DUF4115 domains</fullName>
    </submittedName>
</protein>
<keyword evidence="2" id="KW-1133">Transmembrane helix</keyword>
<keyword evidence="2" id="KW-0472">Membrane</keyword>
<keyword evidence="4" id="KW-1185">Reference proteome</keyword>
<keyword evidence="2" id="KW-0812">Transmembrane</keyword>
<reference evidence="3 4" key="1">
    <citation type="submission" date="2016-10" db="EMBL/GenBank/DDBJ databases">
        <authorList>
            <person name="de Groot N.N."/>
        </authorList>
    </citation>
    <scope>NUCLEOTIDE SEQUENCE [LARGE SCALE GENOMIC DNA]</scope>
    <source>
        <strain evidence="3 4">DSM 46701</strain>
    </source>
</reference>
<dbReference type="InterPro" id="IPR001387">
    <property type="entry name" value="Cro/C1-type_HTH"/>
</dbReference>
<name>A0A1H8GJ33_9BACL</name>
<dbReference type="InterPro" id="IPR050400">
    <property type="entry name" value="Bact_Cytoskel_RodZ"/>
</dbReference>
<dbReference type="Gene3D" id="1.10.260.40">
    <property type="entry name" value="lambda repressor-like DNA-binding domains"/>
    <property type="match status" value="1"/>
</dbReference>
<dbReference type="GO" id="GO:0003677">
    <property type="term" value="F:DNA binding"/>
    <property type="evidence" value="ECO:0007669"/>
    <property type="project" value="InterPro"/>
</dbReference>
<evidence type="ECO:0000256" key="1">
    <source>
        <dbReference type="SAM" id="MobiDB-lite"/>
    </source>
</evidence>
<dbReference type="PANTHER" id="PTHR34475:SF1">
    <property type="entry name" value="CYTOSKELETON PROTEIN RODZ"/>
    <property type="match status" value="1"/>
</dbReference>
<proteinExistence type="predicted"/>
<evidence type="ECO:0000256" key="2">
    <source>
        <dbReference type="SAM" id="Phobius"/>
    </source>
</evidence>
<dbReference type="Pfam" id="PF13413">
    <property type="entry name" value="HTH_25"/>
    <property type="match status" value="1"/>
</dbReference>
<dbReference type="SUPFAM" id="SSF47413">
    <property type="entry name" value="lambda repressor-like DNA-binding domains"/>
    <property type="match status" value="1"/>
</dbReference>
<feature type="region of interest" description="Disordered" evidence="1">
    <location>
        <begin position="134"/>
        <end position="160"/>
    </location>
</feature>
<feature type="transmembrane region" description="Helical" evidence="2">
    <location>
        <begin position="198"/>
        <end position="218"/>
    </location>
</feature>
<accession>A0A1H8GJ33</accession>
<gene>
    <name evidence="3" type="ORF">SAMN05444955_11188</name>
</gene>
<dbReference type="AlphaFoldDB" id="A0A1H8GJ33"/>
<dbReference type="InterPro" id="IPR010982">
    <property type="entry name" value="Lambda_DNA-bd_dom_sf"/>
</dbReference>
<organism evidence="3 4">
    <name type="scientific">Lihuaxuella thermophila</name>
    <dbReference type="NCBI Taxonomy" id="1173111"/>
    <lineage>
        <taxon>Bacteria</taxon>
        <taxon>Bacillati</taxon>
        <taxon>Bacillota</taxon>
        <taxon>Bacilli</taxon>
        <taxon>Bacillales</taxon>
        <taxon>Thermoactinomycetaceae</taxon>
        <taxon>Lihuaxuella</taxon>
    </lineage>
</organism>
<sequence length="354" mass="39602">MAGVGIYLRQAREQLGYSLEEMNRITNIHTEYLYALENDQFDRLPSPFYARAFLRTYAKCLGLEVQPLLDLYEKLTRTAAPMSEHRSAFTAGRRYDTAGQRLMLPERTEQTGQHYLPAQSRNAVRGRRVSASELESTGRQTPVAAHTQKHVPVSNPFPNLPKPDLSAQTLSPRRVALEAKQGLANEEAKRLGRKGKKFPAIAAAVGALILAGGVYYFAFGNETNQTSESEPQQISEIDTSVNADGQKTPILEQGETPEREYDGQLYTISNVDKLEVVLKVKEGESRLFYAPTPNDPFKELTLRTGQVLKLDTAGKDHIWFRLSVPSNVDISVNGQQISTEAQDTEKSYRVQLKK</sequence>
<dbReference type="PANTHER" id="PTHR34475">
    <property type="match status" value="1"/>
</dbReference>
<dbReference type="STRING" id="1173111.SAMN05444955_11188"/>
<evidence type="ECO:0000313" key="4">
    <source>
        <dbReference type="Proteomes" id="UP000199695"/>
    </source>
</evidence>
<dbReference type="Proteomes" id="UP000199695">
    <property type="component" value="Unassembled WGS sequence"/>
</dbReference>
<dbReference type="EMBL" id="FOCQ01000011">
    <property type="protein sequence ID" value="SEN43973.1"/>
    <property type="molecule type" value="Genomic_DNA"/>
</dbReference>
<dbReference type="CDD" id="cd00093">
    <property type="entry name" value="HTH_XRE"/>
    <property type="match status" value="1"/>
</dbReference>
<evidence type="ECO:0000313" key="3">
    <source>
        <dbReference type="EMBL" id="SEN43973.1"/>
    </source>
</evidence>
<dbReference type="OrthoDB" id="9797543at2"/>